<comment type="subcellular location">
    <subcellularLocation>
        <location evidence="3 29">Endoplasmic reticulum membrane</location>
    </subcellularLocation>
    <subcellularLocation>
        <location evidence="2">Microsome membrane</location>
    </subcellularLocation>
</comment>
<evidence type="ECO:0000256" key="30">
    <source>
        <dbReference type="RuleBase" id="RU361177"/>
    </source>
</evidence>
<keyword evidence="10 29" id="KW-0274">FAD</keyword>
<evidence type="ECO:0000256" key="10">
    <source>
        <dbReference type="ARBA" id="ARBA00022827"/>
    </source>
</evidence>
<keyword evidence="17 29" id="KW-0472">Membrane</keyword>
<dbReference type="InterPro" id="IPR036188">
    <property type="entry name" value="FAD/NAD-bd_sf"/>
</dbReference>
<dbReference type="PIRSF" id="PIRSF000332">
    <property type="entry name" value="FMO"/>
    <property type="match status" value="1"/>
</dbReference>
<evidence type="ECO:0000256" key="3">
    <source>
        <dbReference type="ARBA" id="ARBA00004586"/>
    </source>
</evidence>
<evidence type="ECO:0000256" key="16">
    <source>
        <dbReference type="ARBA" id="ARBA00023098"/>
    </source>
</evidence>
<dbReference type="EC" id="1.-.-.-" evidence="30"/>
<evidence type="ECO:0000256" key="23">
    <source>
        <dbReference type="ARBA" id="ARBA00047977"/>
    </source>
</evidence>
<evidence type="ECO:0000256" key="25">
    <source>
        <dbReference type="ARBA" id="ARBA00048989"/>
    </source>
</evidence>
<evidence type="ECO:0000256" key="29">
    <source>
        <dbReference type="PIRNR" id="PIRNR000332"/>
    </source>
</evidence>
<comment type="caution">
    <text evidence="32">The sequence shown here is derived from an EMBL/GenBank/DDBJ whole genome shotgun (WGS) entry which is preliminary data.</text>
</comment>
<comment type="catalytic activity">
    <reaction evidence="26">
        <text>heptan-4-one + NADPH + O2 + H(+) = propyl butanoate + NADP(+) + H2O</text>
        <dbReference type="Rhea" id="RHEA:54852"/>
        <dbReference type="ChEBI" id="CHEBI:15377"/>
        <dbReference type="ChEBI" id="CHEBI:15378"/>
        <dbReference type="ChEBI" id="CHEBI:15379"/>
        <dbReference type="ChEBI" id="CHEBI:57783"/>
        <dbReference type="ChEBI" id="CHEBI:58349"/>
        <dbReference type="ChEBI" id="CHEBI:89484"/>
        <dbReference type="ChEBI" id="CHEBI:89719"/>
    </reaction>
    <physiologicalReaction direction="left-to-right" evidence="26">
        <dbReference type="Rhea" id="RHEA:54853"/>
    </physiologicalReaction>
</comment>
<dbReference type="EMBL" id="BAAFST010000003">
    <property type="protein sequence ID" value="GAB1287897.1"/>
    <property type="molecule type" value="Genomic_DNA"/>
</dbReference>
<evidence type="ECO:0000256" key="19">
    <source>
        <dbReference type="ARBA" id="ARBA00047426"/>
    </source>
</evidence>
<evidence type="ECO:0000256" key="31">
    <source>
        <dbReference type="SAM" id="Phobius"/>
    </source>
</evidence>
<dbReference type="InterPro" id="IPR050346">
    <property type="entry name" value="FMO-like"/>
</dbReference>
<evidence type="ECO:0000256" key="11">
    <source>
        <dbReference type="ARBA" id="ARBA00022848"/>
    </source>
</evidence>
<evidence type="ECO:0000256" key="8">
    <source>
        <dbReference type="ARBA" id="ARBA00022692"/>
    </source>
</evidence>
<evidence type="ECO:0000256" key="28">
    <source>
        <dbReference type="ARBA" id="ARBA00049475"/>
    </source>
</evidence>
<comment type="function">
    <text evidence="18">Acts as a Baeyer-Villiger monooxygenase on a broad range of substrates. Catalyzes the insertion of an oxygen atom into a carbon-carbon bond adjacent to a carbonyl, which converts ketones to esters. Active on diverse carbonyl compounds, whereas soft nucleophiles are mostly non- or poorly reactive. In contrast with other forms of FMO it is non- or poorly active on 'classical' substrates such as drugs, pesticides, and dietary components containing soft nucleophilic heteroatoms. Able to oxidize drug molecules bearing a carbonyl group on an aliphatic chain, such as nabumetone and pentoxifylline. Also, in the absence of substrates, shows slow but yet significant NADPH oxidase activity. Acts as a positive modulator of cholesterol biosynthesis as well as glucose homeostasis, promoting metabolic aging via pleiotropic effects.</text>
</comment>
<accession>A0ABQ0ELH9</accession>
<evidence type="ECO:0000256" key="1">
    <source>
        <dbReference type="ARBA" id="ARBA00001974"/>
    </source>
</evidence>
<gene>
    <name evidence="32" type="ORF">APTSU1_000312700</name>
</gene>
<name>A0ABQ0ELH9_APOSI</name>
<keyword evidence="7 29" id="KW-0285">Flavoprotein</keyword>
<comment type="catalytic activity">
    <reaction evidence="23">
        <text>hexan-3-one + NADPH + O2 + H(+) = ethyl butanoate + NADP(+) + H2O</text>
        <dbReference type="Rhea" id="RHEA:54844"/>
        <dbReference type="ChEBI" id="CHEBI:15377"/>
        <dbReference type="ChEBI" id="CHEBI:15378"/>
        <dbReference type="ChEBI" id="CHEBI:15379"/>
        <dbReference type="ChEBI" id="CHEBI:57783"/>
        <dbReference type="ChEBI" id="CHEBI:58349"/>
        <dbReference type="ChEBI" id="CHEBI:88764"/>
        <dbReference type="ChEBI" id="CHEBI:89891"/>
    </reaction>
    <physiologicalReaction direction="left-to-right" evidence="23">
        <dbReference type="Rhea" id="RHEA:54845"/>
    </physiologicalReaction>
</comment>
<proteinExistence type="inferred from homology"/>
<comment type="similarity">
    <text evidence="4 29 30">Belongs to the FMO family.</text>
</comment>
<dbReference type="InterPro" id="IPR002257">
    <property type="entry name" value="Flavin_mOase_5"/>
</dbReference>
<evidence type="ECO:0000313" key="32">
    <source>
        <dbReference type="EMBL" id="GAB1287897.1"/>
    </source>
</evidence>
<evidence type="ECO:0000256" key="14">
    <source>
        <dbReference type="ARBA" id="ARBA00023002"/>
    </source>
</evidence>
<organism evidence="32 33">
    <name type="scientific">Apodemus speciosus</name>
    <name type="common">Large Japanese field mouse</name>
    <dbReference type="NCBI Taxonomy" id="105296"/>
    <lineage>
        <taxon>Eukaryota</taxon>
        <taxon>Metazoa</taxon>
        <taxon>Chordata</taxon>
        <taxon>Craniata</taxon>
        <taxon>Vertebrata</taxon>
        <taxon>Euteleostomi</taxon>
        <taxon>Mammalia</taxon>
        <taxon>Eutheria</taxon>
        <taxon>Euarchontoglires</taxon>
        <taxon>Glires</taxon>
        <taxon>Rodentia</taxon>
        <taxon>Myomorpha</taxon>
        <taxon>Muroidea</taxon>
        <taxon>Muridae</taxon>
        <taxon>Murinae</taxon>
        <taxon>Apodemus</taxon>
    </lineage>
</organism>
<evidence type="ECO:0000256" key="4">
    <source>
        <dbReference type="ARBA" id="ARBA00009183"/>
    </source>
</evidence>
<evidence type="ECO:0000256" key="24">
    <source>
        <dbReference type="ARBA" id="ARBA00048459"/>
    </source>
</evidence>
<reference evidence="32 33" key="1">
    <citation type="submission" date="2024-08" db="EMBL/GenBank/DDBJ databases">
        <title>The draft genome of Apodemus speciosus.</title>
        <authorList>
            <person name="Nabeshima K."/>
            <person name="Suzuki S."/>
            <person name="Onuma M."/>
        </authorList>
    </citation>
    <scope>NUCLEOTIDE SEQUENCE [LARGE SCALE GENOMIC DNA]</scope>
    <source>
        <strain evidence="32">IB14-021</strain>
    </source>
</reference>
<comment type="catalytic activity">
    <reaction evidence="25">
        <text>(2E)-geranial + NADPH + O2 + H(+) = (1E)-2,6-dimethylhepta-1,5-dien-1-yl formate + NADP(+) + H2O</text>
        <dbReference type="Rhea" id="RHEA:54860"/>
        <dbReference type="ChEBI" id="CHEBI:15377"/>
        <dbReference type="ChEBI" id="CHEBI:15378"/>
        <dbReference type="ChEBI" id="CHEBI:15379"/>
        <dbReference type="ChEBI" id="CHEBI:16980"/>
        <dbReference type="ChEBI" id="CHEBI:57783"/>
        <dbReference type="ChEBI" id="CHEBI:58349"/>
        <dbReference type="ChEBI" id="CHEBI:138375"/>
    </reaction>
    <physiologicalReaction direction="left-to-right" evidence="25">
        <dbReference type="Rhea" id="RHEA:54861"/>
    </physiologicalReaction>
</comment>
<evidence type="ECO:0000256" key="20">
    <source>
        <dbReference type="ARBA" id="ARBA00047574"/>
    </source>
</evidence>
<keyword evidence="14 29" id="KW-0560">Oxidoreductase</keyword>
<dbReference type="Gene3D" id="3.50.50.60">
    <property type="entry name" value="FAD/NAD(P)-binding domain"/>
    <property type="match status" value="2"/>
</dbReference>
<comment type="catalytic activity">
    <reaction evidence="19">
        <text>hexan-3-one + NADPH + O2 + H(+) = propyl propanoate + NADP(+) + H2O</text>
        <dbReference type="Rhea" id="RHEA:54848"/>
        <dbReference type="ChEBI" id="CHEBI:15377"/>
        <dbReference type="ChEBI" id="CHEBI:15378"/>
        <dbReference type="ChEBI" id="CHEBI:15379"/>
        <dbReference type="ChEBI" id="CHEBI:57783"/>
        <dbReference type="ChEBI" id="CHEBI:58349"/>
        <dbReference type="ChEBI" id="CHEBI:89828"/>
        <dbReference type="ChEBI" id="CHEBI:89891"/>
    </reaction>
    <physiologicalReaction direction="left-to-right" evidence="19">
        <dbReference type="Rhea" id="RHEA:54849"/>
    </physiologicalReaction>
</comment>
<dbReference type="GO" id="GO:0004497">
    <property type="term" value="F:monooxygenase activity"/>
    <property type="evidence" value="ECO:0007669"/>
    <property type="project" value="UniProtKB-KW"/>
</dbReference>
<comment type="catalytic activity">
    <reaction evidence="28">
        <text>octan-3-one + NADPH + O2 + H(+) = pentyl propanoate + NADP(+) + H2O</text>
        <dbReference type="Rhea" id="RHEA:54840"/>
        <dbReference type="ChEBI" id="CHEBI:15377"/>
        <dbReference type="ChEBI" id="CHEBI:15378"/>
        <dbReference type="ChEBI" id="CHEBI:15379"/>
        <dbReference type="ChEBI" id="CHEBI:57783"/>
        <dbReference type="ChEBI" id="CHEBI:58349"/>
        <dbReference type="ChEBI" id="CHEBI:80946"/>
        <dbReference type="ChEBI" id="CHEBI:87373"/>
    </reaction>
    <physiologicalReaction direction="left-to-right" evidence="28">
        <dbReference type="Rhea" id="RHEA:54841"/>
    </physiologicalReaction>
</comment>
<comment type="catalytic activity">
    <reaction evidence="27">
        <text>N,N-dimethylaniline + NADPH + O2 + H(+) = N,N-dimethylaniline N-oxide + NADP(+) + H2O</text>
        <dbReference type="Rhea" id="RHEA:24468"/>
        <dbReference type="ChEBI" id="CHEBI:15377"/>
        <dbReference type="ChEBI" id="CHEBI:15378"/>
        <dbReference type="ChEBI" id="CHEBI:15379"/>
        <dbReference type="ChEBI" id="CHEBI:16269"/>
        <dbReference type="ChEBI" id="CHEBI:17735"/>
        <dbReference type="ChEBI" id="CHEBI:57783"/>
        <dbReference type="ChEBI" id="CHEBI:58349"/>
        <dbReference type="EC" id="1.14.13.8"/>
    </reaction>
    <physiologicalReaction direction="left-to-right" evidence="27">
        <dbReference type="Rhea" id="RHEA:24469"/>
    </physiologicalReaction>
</comment>
<evidence type="ECO:0000256" key="17">
    <source>
        <dbReference type="ARBA" id="ARBA00023136"/>
    </source>
</evidence>
<keyword evidence="8 31" id="KW-0812">Transmembrane</keyword>
<dbReference type="Pfam" id="PF00743">
    <property type="entry name" value="FMO-like"/>
    <property type="match status" value="1"/>
</dbReference>
<comment type="cofactor">
    <cofactor evidence="1 29 30">
        <name>FAD</name>
        <dbReference type="ChEBI" id="CHEBI:57692"/>
    </cofactor>
</comment>
<protein>
    <recommendedName>
        <fullName evidence="30">Flavin-containing monooxygenase</fullName>
        <ecNumber evidence="30">1.-.-.-</ecNumber>
    </recommendedName>
</protein>
<dbReference type="InterPro" id="IPR000960">
    <property type="entry name" value="Flavin_mOase"/>
</dbReference>
<comment type="catalytic activity">
    <reaction evidence="22">
        <text>NADPH + O2 + H(+) = H2O2 + NADP(+)</text>
        <dbReference type="Rhea" id="RHEA:11260"/>
        <dbReference type="ChEBI" id="CHEBI:15378"/>
        <dbReference type="ChEBI" id="CHEBI:15379"/>
        <dbReference type="ChEBI" id="CHEBI:16240"/>
        <dbReference type="ChEBI" id="CHEBI:57783"/>
        <dbReference type="ChEBI" id="CHEBI:58349"/>
        <dbReference type="EC" id="1.6.3.1"/>
    </reaction>
    <physiologicalReaction direction="left-to-right" evidence="22">
        <dbReference type="Rhea" id="RHEA:11261"/>
    </physiologicalReaction>
</comment>
<feature type="transmembrane region" description="Helical" evidence="31">
    <location>
        <begin position="525"/>
        <end position="547"/>
    </location>
</feature>
<keyword evidence="11" id="KW-0492">Microsome</keyword>
<dbReference type="SUPFAM" id="SSF51905">
    <property type="entry name" value="FAD/NAD(P)-binding domain"/>
    <property type="match status" value="2"/>
</dbReference>
<evidence type="ECO:0000256" key="12">
    <source>
        <dbReference type="ARBA" id="ARBA00022857"/>
    </source>
</evidence>
<dbReference type="PRINTS" id="PR01125">
    <property type="entry name" value="FMOXYGENASE5"/>
</dbReference>
<keyword evidence="12 29" id="KW-0521">NADP</keyword>
<sequence length="548" mass="61643">MTSDACPDQRSTPATMAKKKIAVIGSGASGLTCIKCCLEEGLEPVCFERSDDIGGLWRFQENPEEGRASIYKSVVINTSKEMMCFSDYPIPDHYPNYMHNSQVLEYFRMYAKEFDLLKYIQFKTTVCSVKKQPDFSTSGQWQVVTECEGKKQVAVFDGVLVCTGHHTDPHLPLESFPGIEKFKGRYLHSREYKNPVEFTGKRVIVIGIGNSGGDLAVEISHTAKQVFLSTRRGAWILNRVGKNGYPIDLLVSSRFMYYLSKICGSSLQNRYMEKGMNQRFDHEMFGLKPKHRAMSQHPTINDELPNRIISGLVKVKGNVKKFTETAAIFEDGSREDDIDVVIFATGYSFAFPFLEDSVKVVKNKVSLYKKVFPPNLEKPTLAIIGLIQPLGAIMPISELQGRWATRVFKGLKKLPSQSEMMAEINKAREEMAKRYVDSQRHTIQGDYIHSMEEIAELIGVRPNLLALAFTDPKLAIQLLLGPCTPVQYRLQGPGKWAGARKTILTTEDRVRKPLRTRVVETDSSGASLVTVRVLMLAVAFFAVILAYF</sequence>
<comment type="catalytic activity">
    <reaction evidence="20">
        <text>heptan-2-one + NADPH + O2 + H(+) = pentyl acetate + NADP(+) + H2O</text>
        <dbReference type="Rhea" id="RHEA:54836"/>
        <dbReference type="ChEBI" id="CHEBI:5672"/>
        <dbReference type="ChEBI" id="CHEBI:15377"/>
        <dbReference type="ChEBI" id="CHEBI:15378"/>
        <dbReference type="ChEBI" id="CHEBI:15379"/>
        <dbReference type="ChEBI" id="CHEBI:57783"/>
        <dbReference type="ChEBI" id="CHEBI:58349"/>
        <dbReference type="ChEBI" id="CHEBI:87362"/>
    </reaction>
    <physiologicalReaction direction="left-to-right" evidence="20">
        <dbReference type="Rhea" id="RHEA:54837"/>
    </physiologicalReaction>
</comment>
<evidence type="ECO:0000256" key="22">
    <source>
        <dbReference type="ARBA" id="ARBA00047864"/>
    </source>
</evidence>
<dbReference type="PANTHER" id="PTHR23023">
    <property type="entry name" value="DIMETHYLANILINE MONOOXYGENASE"/>
    <property type="match status" value="1"/>
</dbReference>
<keyword evidence="5" id="KW-0488">Methylation</keyword>
<keyword evidence="16" id="KW-0443">Lipid metabolism</keyword>
<comment type="catalytic activity">
    <reaction evidence="24">
        <text>octan-3-one + NADPH + O2 + H(+) = ethyl hexanoate + NADP(+) + H2O</text>
        <dbReference type="Rhea" id="RHEA:54856"/>
        <dbReference type="ChEBI" id="CHEBI:15377"/>
        <dbReference type="ChEBI" id="CHEBI:15378"/>
        <dbReference type="ChEBI" id="CHEBI:15379"/>
        <dbReference type="ChEBI" id="CHEBI:57783"/>
        <dbReference type="ChEBI" id="CHEBI:58349"/>
        <dbReference type="ChEBI" id="CHEBI:80946"/>
        <dbReference type="ChEBI" id="CHEBI:86055"/>
    </reaction>
    <physiologicalReaction direction="left-to-right" evidence="24">
        <dbReference type="Rhea" id="RHEA:54857"/>
    </physiologicalReaction>
</comment>
<dbReference type="PRINTS" id="PR00370">
    <property type="entry name" value="FMOXYGENASE"/>
</dbReference>
<evidence type="ECO:0000256" key="15">
    <source>
        <dbReference type="ARBA" id="ARBA00023033"/>
    </source>
</evidence>
<evidence type="ECO:0000256" key="6">
    <source>
        <dbReference type="ARBA" id="ARBA00022553"/>
    </source>
</evidence>
<keyword evidence="15 29" id="KW-0503">Monooxygenase</keyword>
<keyword evidence="9 29" id="KW-0256">Endoplasmic reticulum</keyword>
<evidence type="ECO:0000256" key="7">
    <source>
        <dbReference type="ARBA" id="ARBA00022630"/>
    </source>
</evidence>
<dbReference type="InterPro" id="IPR020946">
    <property type="entry name" value="Flavin_mOase-like"/>
</dbReference>
<evidence type="ECO:0000256" key="21">
    <source>
        <dbReference type="ARBA" id="ARBA00047855"/>
    </source>
</evidence>
<keyword evidence="6" id="KW-0597">Phosphoprotein</keyword>
<evidence type="ECO:0000256" key="27">
    <source>
        <dbReference type="ARBA" id="ARBA00049443"/>
    </source>
</evidence>
<evidence type="ECO:0000256" key="13">
    <source>
        <dbReference type="ARBA" id="ARBA00022989"/>
    </source>
</evidence>
<keyword evidence="33" id="KW-1185">Reference proteome</keyword>
<evidence type="ECO:0000313" key="33">
    <source>
        <dbReference type="Proteomes" id="UP001623349"/>
    </source>
</evidence>
<dbReference type="Proteomes" id="UP001623349">
    <property type="component" value="Unassembled WGS sequence"/>
</dbReference>
<comment type="catalytic activity">
    <reaction evidence="21">
        <text>sulcatone + NADPH + O2 + H(+) = 4-methylpent-3-en-1-yl acetate + NADP(+) + H2O</text>
        <dbReference type="Rhea" id="RHEA:54864"/>
        <dbReference type="ChEBI" id="CHEBI:15377"/>
        <dbReference type="ChEBI" id="CHEBI:15378"/>
        <dbReference type="ChEBI" id="CHEBI:15379"/>
        <dbReference type="ChEBI" id="CHEBI:16310"/>
        <dbReference type="ChEBI" id="CHEBI:57783"/>
        <dbReference type="ChEBI" id="CHEBI:58349"/>
        <dbReference type="ChEBI" id="CHEBI:138373"/>
    </reaction>
    <physiologicalReaction direction="left-to-right" evidence="21">
        <dbReference type="Rhea" id="RHEA:54865"/>
    </physiologicalReaction>
</comment>
<evidence type="ECO:0000256" key="18">
    <source>
        <dbReference type="ARBA" id="ARBA00045722"/>
    </source>
</evidence>
<evidence type="ECO:0000256" key="2">
    <source>
        <dbReference type="ARBA" id="ARBA00004524"/>
    </source>
</evidence>
<evidence type="ECO:0000256" key="26">
    <source>
        <dbReference type="ARBA" id="ARBA00048990"/>
    </source>
</evidence>
<evidence type="ECO:0000256" key="9">
    <source>
        <dbReference type="ARBA" id="ARBA00022824"/>
    </source>
</evidence>
<keyword evidence="13 31" id="KW-1133">Transmembrane helix</keyword>
<evidence type="ECO:0000256" key="5">
    <source>
        <dbReference type="ARBA" id="ARBA00022481"/>
    </source>
</evidence>